<organism evidence="3 4">
    <name type="scientific">Marasmius tenuissimus</name>
    <dbReference type="NCBI Taxonomy" id="585030"/>
    <lineage>
        <taxon>Eukaryota</taxon>
        <taxon>Fungi</taxon>
        <taxon>Dikarya</taxon>
        <taxon>Basidiomycota</taxon>
        <taxon>Agaricomycotina</taxon>
        <taxon>Agaricomycetes</taxon>
        <taxon>Agaricomycetidae</taxon>
        <taxon>Agaricales</taxon>
        <taxon>Marasmiineae</taxon>
        <taxon>Marasmiaceae</taxon>
        <taxon>Marasmius</taxon>
    </lineage>
</organism>
<dbReference type="Gene3D" id="2.90.10.10">
    <property type="entry name" value="Bulb-type lectin domain"/>
    <property type="match status" value="1"/>
</dbReference>
<proteinExistence type="predicted"/>
<feature type="domain" description="Bulb-type lectin" evidence="2">
    <location>
        <begin position="18"/>
        <end position="127"/>
    </location>
</feature>
<evidence type="ECO:0000259" key="2">
    <source>
        <dbReference type="PROSITE" id="PS50927"/>
    </source>
</evidence>
<dbReference type="InterPro" id="IPR001480">
    <property type="entry name" value="Bulb-type_lectin_dom"/>
</dbReference>
<feature type="region of interest" description="Disordered" evidence="1">
    <location>
        <begin position="159"/>
        <end position="191"/>
    </location>
</feature>
<reference evidence="3 4" key="1">
    <citation type="submission" date="2024-05" db="EMBL/GenBank/DDBJ databases">
        <title>A draft genome resource for the thread blight pathogen Marasmius tenuissimus strain MS-2.</title>
        <authorList>
            <person name="Yulfo-Soto G.E."/>
            <person name="Baruah I.K."/>
            <person name="Amoako-Attah I."/>
            <person name="Bukari Y."/>
            <person name="Meinhardt L.W."/>
            <person name="Bailey B.A."/>
            <person name="Cohen S.P."/>
        </authorList>
    </citation>
    <scope>NUCLEOTIDE SEQUENCE [LARGE SCALE GENOMIC DNA]</scope>
    <source>
        <strain evidence="3 4">MS-2</strain>
    </source>
</reference>
<dbReference type="InterPro" id="IPR036426">
    <property type="entry name" value="Bulb-type_lectin_dom_sf"/>
</dbReference>
<gene>
    <name evidence="3" type="ORF">AAF712_003437</name>
</gene>
<keyword evidence="4" id="KW-1185">Reference proteome</keyword>
<evidence type="ECO:0000313" key="3">
    <source>
        <dbReference type="EMBL" id="KAL0069412.1"/>
    </source>
</evidence>
<feature type="compositionally biased region" description="Basic and acidic residues" evidence="1">
    <location>
        <begin position="160"/>
        <end position="170"/>
    </location>
</feature>
<protein>
    <recommendedName>
        <fullName evidence="2">Bulb-type lectin domain-containing protein</fullName>
    </recommendedName>
</protein>
<evidence type="ECO:0000313" key="4">
    <source>
        <dbReference type="Proteomes" id="UP001437256"/>
    </source>
</evidence>
<dbReference type="EMBL" id="JBBXMP010000012">
    <property type="protein sequence ID" value="KAL0069412.1"/>
    <property type="molecule type" value="Genomic_DNA"/>
</dbReference>
<accession>A0ABR3A7R4</accession>
<dbReference type="Proteomes" id="UP001437256">
    <property type="component" value="Unassembled WGS sequence"/>
</dbReference>
<evidence type="ECO:0000256" key="1">
    <source>
        <dbReference type="SAM" id="MobiDB-lite"/>
    </source>
</evidence>
<comment type="caution">
    <text evidence="3">The sequence shown here is derived from an EMBL/GenBank/DDBJ whole genome shotgun (WGS) entry which is preliminary data.</text>
</comment>
<dbReference type="SUPFAM" id="SSF51110">
    <property type="entry name" value="alpha-D-mannose-specific plant lectins"/>
    <property type="match status" value="1"/>
</dbReference>
<sequence length="191" mass="20987">MAEVEITLRATDITYPFGDSLPENGILGRGCGLKSQDNLVSFSLTWMGNLVLINEVNGELLWSLRNKGIAYVIMQTDGDCVAYTSDRKAVWATASNGGAHPYRLVCQNDGNLVVYGSQPYWASQTADKLMKSRLPRRIADESRQWEASAEILELFAGKDLTNDDPTKKGPDASVEEVLNGTETPEKVTEIV</sequence>
<name>A0ABR3A7R4_9AGAR</name>
<dbReference type="PROSITE" id="PS50927">
    <property type="entry name" value="BULB_LECTIN"/>
    <property type="match status" value="1"/>
</dbReference>